<feature type="domain" description="Sucrose phosphatase-like" evidence="7">
    <location>
        <begin position="435"/>
        <end position="665"/>
    </location>
</feature>
<protein>
    <recommendedName>
        <fullName evidence="2">sucrose-phosphate synthase</fullName>
        <ecNumber evidence="2">2.4.1.14</ecNumber>
    </recommendedName>
</protein>
<dbReference type="Pfam" id="PF00534">
    <property type="entry name" value="Glycos_transf_1"/>
    <property type="match status" value="1"/>
</dbReference>
<evidence type="ECO:0000256" key="5">
    <source>
        <dbReference type="ARBA" id="ARBA00047471"/>
    </source>
</evidence>
<keyword evidence="3" id="KW-0328">Glycosyltransferase</keyword>
<keyword evidence="4" id="KW-0808">Transferase</keyword>
<dbReference type="InterPro" id="IPR001296">
    <property type="entry name" value="Glyco_trans_1"/>
</dbReference>
<dbReference type="SFLD" id="SFLDS00003">
    <property type="entry name" value="Haloacid_Dehalogenase"/>
    <property type="match status" value="1"/>
</dbReference>
<dbReference type="InterPro" id="IPR044161">
    <property type="entry name" value="SPS"/>
</dbReference>
<evidence type="ECO:0000256" key="3">
    <source>
        <dbReference type="ARBA" id="ARBA00022676"/>
    </source>
</evidence>
<dbReference type="InterPro" id="IPR006380">
    <property type="entry name" value="SPP-like_dom"/>
</dbReference>
<dbReference type="PANTHER" id="PTHR46039">
    <property type="entry name" value="SUCROSE-PHOSPHATE SYNTHASE 3-RELATED"/>
    <property type="match status" value="1"/>
</dbReference>
<dbReference type="InterPro" id="IPR006379">
    <property type="entry name" value="HAD-SF_hydro_IIB"/>
</dbReference>
<dbReference type="SUPFAM" id="SSF56784">
    <property type="entry name" value="HAD-like"/>
    <property type="match status" value="1"/>
</dbReference>
<proteinExistence type="inferred from homology"/>
<reference evidence="10" key="1">
    <citation type="journal article" date="2019" name="Int. J. Syst. Evol. Microbiol.">
        <title>The Global Catalogue of Microorganisms (GCM) 10K type strain sequencing project: providing services to taxonomists for standard genome sequencing and annotation.</title>
        <authorList>
            <consortium name="The Broad Institute Genomics Platform"/>
            <consortium name="The Broad Institute Genome Sequencing Center for Infectious Disease"/>
            <person name="Wu L."/>
            <person name="Ma J."/>
        </authorList>
    </citation>
    <scope>NUCLEOTIDE SEQUENCE [LARGE SCALE GENOMIC DNA]</scope>
    <source>
        <strain evidence="10">KCTC 42739</strain>
    </source>
</reference>
<evidence type="ECO:0000313" key="9">
    <source>
        <dbReference type="EMBL" id="MFC3578752.1"/>
    </source>
</evidence>
<accession>A0ABV7SR81</accession>
<evidence type="ECO:0000259" key="8">
    <source>
        <dbReference type="Pfam" id="PF13579"/>
    </source>
</evidence>
<dbReference type="NCBIfam" id="TIGR01484">
    <property type="entry name" value="HAD-SF-IIB"/>
    <property type="match status" value="1"/>
</dbReference>
<dbReference type="Gene3D" id="3.40.50.2000">
    <property type="entry name" value="Glycogen Phosphorylase B"/>
    <property type="match status" value="2"/>
</dbReference>
<dbReference type="Gene3D" id="3.40.50.1000">
    <property type="entry name" value="HAD superfamily/HAD-like"/>
    <property type="match status" value="1"/>
</dbReference>
<evidence type="ECO:0000256" key="1">
    <source>
        <dbReference type="ARBA" id="ARBA00006530"/>
    </source>
</evidence>
<dbReference type="GO" id="GO:0016787">
    <property type="term" value="F:hydrolase activity"/>
    <property type="evidence" value="ECO:0007669"/>
    <property type="project" value="UniProtKB-KW"/>
</dbReference>
<dbReference type="SFLD" id="SFLDG01141">
    <property type="entry name" value="C2.B.1:_Sucrose_Phosphatase_Li"/>
    <property type="match status" value="1"/>
</dbReference>
<dbReference type="RefSeq" id="WP_261293838.1">
    <property type="nucleotide sequence ID" value="NZ_JANQBK010000004.1"/>
</dbReference>
<gene>
    <name evidence="9" type="ORF">ACFONA_01130</name>
</gene>
<dbReference type="EMBL" id="JBHRXP010000001">
    <property type="protein sequence ID" value="MFC3578752.1"/>
    <property type="molecule type" value="Genomic_DNA"/>
</dbReference>
<feature type="domain" description="Glycosyl transferase family 1" evidence="6">
    <location>
        <begin position="229"/>
        <end position="399"/>
    </location>
</feature>
<evidence type="ECO:0000259" key="6">
    <source>
        <dbReference type="Pfam" id="PF00534"/>
    </source>
</evidence>
<dbReference type="SFLD" id="SFLDG01140">
    <property type="entry name" value="C2.B:_Phosphomannomutase_and_P"/>
    <property type="match status" value="1"/>
</dbReference>
<dbReference type="Pfam" id="PF13579">
    <property type="entry name" value="Glyco_trans_4_4"/>
    <property type="match status" value="1"/>
</dbReference>
<evidence type="ECO:0000256" key="4">
    <source>
        <dbReference type="ARBA" id="ARBA00022679"/>
    </source>
</evidence>
<dbReference type="EC" id="2.4.1.14" evidence="2"/>
<dbReference type="Pfam" id="PF05116">
    <property type="entry name" value="S6PP"/>
    <property type="match status" value="1"/>
</dbReference>
<dbReference type="Gene3D" id="3.90.1070.10">
    <property type="match status" value="1"/>
</dbReference>
<comment type="caution">
    <text evidence="9">The sequence shown here is derived from an EMBL/GenBank/DDBJ whole genome shotgun (WGS) entry which is preliminary data.</text>
</comment>
<dbReference type="InterPro" id="IPR028098">
    <property type="entry name" value="Glyco_trans_4-like_N"/>
</dbReference>
<keyword evidence="9" id="KW-0378">Hydrolase</keyword>
<dbReference type="Proteomes" id="UP001595713">
    <property type="component" value="Unassembled WGS sequence"/>
</dbReference>
<comment type="catalytic activity">
    <reaction evidence="5">
        <text>beta-D-fructose 6-phosphate + UDP-alpha-D-glucose = sucrose 6(F)-phosphate + UDP + H(+)</text>
        <dbReference type="Rhea" id="RHEA:22172"/>
        <dbReference type="ChEBI" id="CHEBI:15378"/>
        <dbReference type="ChEBI" id="CHEBI:57634"/>
        <dbReference type="ChEBI" id="CHEBI:57723"/>
        <dbReference type="ChEBI" id="CHEBI:58223"/>
        <dbReference type="ChEBI" id="CHEBI:58885"/>
        <dbReference type="EC" id="2.4.1.14"/>
    </reaction>
</comment>
<keyword evidence="10" id="KW-1185">Reference proteome</keyword>
<dbReference type="InterPro" id="IPR036412">
    <property type="entry name" value="HAD-like_sf"/>
</dbReference>
<evidence type="ECO:0000256" key="2">
    <source>
        <dbReference type="ARBA" id="ARBA00012536"/>
    </source>
</evidence>
<dbReference type="SUPFAM" id="SSF53756">
    <property type="entry name" value="UDP-Glycosyltransferase/glycogen phosphorylase"/>
    <property type="match status" value="1"/>
</dbReference>
<evidence type="ECO:0000313" key="10">
    <source>
        <dbReference type="Proteomes" id="UP001595713"/>
    </source>
</evidence>
<name>A0ABV7SR81_9SPHN</name>
<organism evidence="9 10">
    <name type="scientific">Sphingomonas hylomeconis</name>
    <dbReference type="NCBI Taxonomy" id="1395958"/>
    <lineage>
        <taxon>Bacteria</taxon>
        <taxon>Pseudomonadati</taxon>
        <taxon>Pseudomonadota</taxon>
        <taxon>Alphaproteobacteria</taxon>
        <taxon>Sphingomonadales</taxon>
        <taxon>Sphingomonadaceae</taxon>
        <taxon>Sphingomonas</taxon>
    </lineage>
</organism>
<comment type="similarity">
    <text evidence="1">Belongs to the glycosyltransferase 1 family.</text>
</comment>
<dbReference type="PANTHER" id="PTHR46039:SF5">
    <property type="entry name" value="SUCROSE-PHOSPHATE SYNTHASE 3-RELATED"/>
    <property type="match status" value="1"/>
</dbReference>
<dbReference type="InterPro" id="IPR023214">
    <property type="entry name" value="HAD_sf"/>
</dbReference>
<sequence length="673" mass="71217">MSIALGGCLKGPPIEFGLTEDTGGHITYALGAAQALAVRSDVDQVEIVTRLIKDPALGDAYAVPFERLTDTLAIRRIATADRRYLSKDAMAADRPAFAEALIAHIAALDRRPDVIHAHFADAADVAARVRARFGIPFVYTAHSLGIDKAGCATGIGEAIAPRIAEENRAIATADAIIASSRDEAERQLMSYPAACPAKIHCVPPGAGLGQSAPTDLARARALVAPFLRDPAKPIILAIARPVAKKNLAGLVELFAADARLRERANLVIVAGLRDGPDTGEDEQRAVIGGLLAALDRHDLYGTLALPKRHTADDVAALYALARETRGVFVNPAFTEPYGLTLTEAALHGLPVVATCHGGPADIVARLGHGTVADPRDHHGFASAINALLDDRIAWARASSTGRINARLLDWHGYAARFVAIVDDLRAVVATKPAPSRLLLCDIDNTLTGCTVGALGMAAYLETEPNLAFGVATGRSLQEAERLLGEWGQPAPDVLITSVGAEIYWRRGARLVADTDYAAHIDQGWDAAAVEARVAGLSGVECQPPVEQRRHKRSYFAEQPAVVAAIRSAVADLPVRVIHSHGRLLDIVPERAGKGAAMKWVARILGIARDRVYAAGDSGNDLDMLAQCHNGILVANYSTELAGLVGRPTIYLARRAHAAGVVEGMRALAMARAA</sequence>
<feature type="domain" description="Glycosyltransferase subfamily 4-like N-terminal" evidence="8">
    <location>
        <begin position="23"/>
        <end position="205"/>
    </location>
</feature>
<evidence type="ECO:0000259" key="7">
    <source>
        <dbReference type="Pfam" id="PF05116"/>
    </source>
</evidence>